<reference evidence="1" key="1">
    <citation type="submission" date="2018-11" db="EMBL/GenBank/DDBJ databases">
        <authorList>
            <consortium name="Pathogen Informatics"/>
        </authorList>
    </citation>
    <scope>NUCLEOTIDE SEQUENCE</scope>
</reference>
<dbReference type="AlphaFoldDB" id="A0A448X2F5"/>
<evidence type="ECO:0000313" key="2">
    <source>
        <dbReference type="Proteomes" id="UP000784294"/>
    </source>
</evidence>
<comment type="caution">
    <text evidence="1">The sequence shown here is derived from an EMBL/GenBank/DDBJ whole genome shotgun (WGS) entry which is preliminary data.</text>
</comment>
<sequence length="59" mass="6382">MCLPNWEAAEIICLAQTARPVHSVPRRTVTPASVLTHVARGCTRGEQLTMTPQVRKAGA</sequence>
<dbReference type="EMBL" id="CAAALY010080002">
    <property type="protein sequence ID" value="VEL26404.1"/>
    <property type="molecule type" value="Genomic_DNA"/>
</dbReference>
<evidence type="ECO:0000313" key="1">
    <source>
        <dbReference type="EMBL" id="VEL26404.1"/>
    </source>
</evidence>
<name>A0A448X2F5_9PLAT</name>
<organism evidence="1 2">
    <name type="scientific">Protopolystoma xenopodis</name>
    <dbReference type="NCBI Taxonomy" id="117903"/>
    <lineage>
        <taxon>Eukaryota</taxon>
        <taxon>Metazoa</taxon>
        <taxon>Spiralia</taxon>
        <taxon>Lophotrochozoa</taxon>
        <taxon>Platyhelminthes</taxon>
        <taxon>Monogenea</taxon>
        <taxon>Polyopisthocotylea</taxon>
        <taxon>Polystomatidea</taxon>
        <taxon>Polystomatidae</taxon>
        <taxon>Protopolystoma</taxon>
    </lineage>
</organism>
<dbReference type="Proteomes" id="UP000784294">
    <property type="component" value="Unassembled WGS sequence"/>
</dbReference>
<protein>
    <submittedName>
        <fullName evidence="1">Uncharacterized protein</fullName>
    </submittedName>
</protein>
<keyword evidence="2" id="KW-1185">Reference proteome</keyword>
<feature type="non-terminal residue" evidence="1">
    <location>
        <position position="59"/>
    </location>
</feature>
<gene>
    <name evidence="1" type="ORF">PXEA_LOCUS19844</name>
</gene>
<proteinExistence type="predicted"/>
<accession>A0A448X2F5</accession>